<comment type="caution">
    <text evidence="1">The sequence shown here is derived from an EMBL/GenBank/DDBJ whole genome shotgun (WGS) entry which is preliminary data.</text>
</comment>
<dbReference type="Proteomes" id="UP000576152">
    <property type="component" value="Unassembled WGS sequence"/>
</dbReference>
<dbReference type="RefSeq" id="WP_183471060.1">
    <property type="nucleotide sequence ID" value="NZ_JACIBX010000003.1"/>
</dbReference>
<gene>
    <name evidence="1" type="ORF">FHS00_001317</name>
</gene>
<keyword evidence="2" id="KW-1185">Reference proteome</keyword>
<organism evidence="1 2">
    <name type="scientific">Limimaricola variabilis</name>
    <dbReference type="NCBI Taxonomy" id="1492771"/>
    <lineage>
        <taxon>Bacteria</taxon>
        <taxon>Pseudomonadati</taxon>
        <taxon>Pseudomonadota</taxon>
        <taxon>Alphaproteobacteria</taxon>
        <taxon>Rhodobacterales</taxon>
        <taxon>Paracoccaceae</taxon>
        <taxon>Limimaricola</taxon>
    </lineage>
</organism>
<reference evidence="1 2" key="1">
    <citation type="submission" date="2020-08" db="EMBL/GenBank/DDBJ databases">
        <title>Genomic Encyclopedia of Type Strains, Phase III (KMG-III): the genomes of soil and plant-associated and newly described type strains.</title>
        <authorList>
            <person name="Whitman W."/>
        </authorList>
    </citation>
    <scope>NUCLEOTIDE SEQUENCE [LARGE SCALE GENOMIC DNA]</scope>
    <source>
        <strain evidence="1 2">CECT 8572</strain>
    </source>
</reference>
<proteinExistence type="predicted"/>
<evidence type="ECO:0000313" key="1">
    <source>
        <dbReference type="EMBL" id="MBB3711746.1"/>
    </source>
</evidence>
<accession>A0ABR6HMW2</accession>
<dbReference type="EMBL" id="JACIBX010000003">
    <property type="protein sequence ID" value="MBB3711746.1"/>
    <property type="molecule type" value="Genomic_DNA"/>
</dbReference>
<protein>
    <submittedName>
        <fullName evidence="1">Uncharacterized protein</fullName>
    </submittedName>
</protein>
<name>A0ABR6HMW2_9RHOB</name>
<evidence type="ECO:0000313" key="2">
    <source>
        <dbReference type="Proteomes" id="UP000576152"/>
    </source>
</evidence>
<sequence length="96" mass="10305">MKILRKPAYIGTTSQFLELQVLAKATGTYAERHQAARVAIGKSLIGERVSVIRLGGKDYLVAPRDLETLPTGVKPRAVGVLSACDDRGVIALDTID</sequence>